<name>A0A811JWI1_9BILA</name>
<dbReference type="Proteomes" id="UP000614601">
    <property type="component" value="Unassembled WGS sequence"/>
</dbReference>
<organism evidence="2 3">
    <name type="scientific">Bursaphelenchus okinawaensis</name>
    <dbReference type="NCBI Taxonomy" id="465554"/>
    <lineage>
        <taxon>Eukaryota</taxon>
        <taxon>Metazoa</taxon>
        <taxon>Ecdysozoa</taxon>
        <taxon>Nematoda</taxon>
        <taxon>Chromadorea</taxon>
        <taxon>Rhabditida</taxon>
        <taxon>Tylenchina</taxon>
        <taxon>Tylenchomorpha</taxon>
        <taxon>Aphelenchoidea</taxon>
        <taxon>Aphelenchoididae</taxon>
        <taxon>Bursaphelenchus</taxon>
    </lineage>
</organism>
<feature type="region of interest" description="Disordered" evidence="1">
    <location>
        <begin position="104"/>
        <end position="124"/>
    </location>
</feature>
<dbReference type="OrthoDB" id="3535323at2759"/>
<accession>A0A811JWI1</accession>
<reference evidence="2" key="1">
    <citation type="submission" date="2020-09" db="EMBL/GenBank/DDBJ databases">
        <authorList>
            <person name="Kikuchi T."/>
        </authorList>
    </citation>
    <scope>NUCLEOTIDE SEQUENCE</scope>
    <source>
        <strain evidence="2">SH1</strain>
    </source>
</reference>
<evidence type="ECO:0000313" key="3">
    <source>
        <dbReference type="Proteomes" id="UP000614601"/>
    </source>
</evidence>
<evidence type="ECO:0000256" key="1">
    <source>
        <dbReference type="SAM" id="MobiDB-lite"/>
    </source>
</evidence>
<gene>
    <name evidence="2" type="ORF">BOKJ2_LOCUS2294</name>
</gene>
<keyword evidence="3" id="KW-1185">Reference proteome</keyword>
<sequence>MQEDPSKTDSIKLKILEAKAFKYPTNLKKPDGYNGSGVLHLLRLIRNILKLHRKWRLPLTPEGRFRLWLGPKVSIGVDCDVTSLNFITGRPLLHLIRHRNVKGTGDSDDTVSRKKAKTKEKKENDDENLKVLIKHDDIVTGNWLEVRRGDAALIDLVQVKKHRTQLALCLLDRRIESLTRVALSTRTAGFTAAGGEAGLVFLMPTMI</sequence>
<proteinExistence type="predicted"/>
<comment type="caution">
    <text evidence="2">The sequence shown here is derived from an EMBL/GenBank/DDBJ whole genome shotgun (WGS) entry which is preliminary data.</text>
</comment>
<dbReference type="AlphaFoldDB" id="A0A811JWI1"/>
<dbReference type="Proteomes" id="UP000783686">
    <property type="component" value="Unassembled WGS sequence"/>
</dbReference>
<dbReference type="EMBL" id="CAJFCW020000001">
    <property type="protein sequence ID" value="CAG9086324.1"/>
    <property type="molecule type" value="Genomic_DNA"/>
</dbReference>
<dbReference type="EMBL" id="CAJFDH010000001">
    <property type="protein sequence ID" value="CAD5207631.1"/>
    <property type="molecule type" value="Genomic_DNA"/>
</dbReference>
<protein>
    <submittedName>
        <fullName evidence="2">Uncharacterized protein</fullName>
    </submittedName>
</protein>
<evidence type="ECO:0000313" key="2">
    <source>
        <dbReference type="EMBL" id="CAD5207631.1"/>
    </source>
</evidence>